<dbReference type="PANTHER" id="PTHR46797:SF23">
    <property type="entry name" value="HTH-TYPE TRANSCRIPTIONAL REGULATOR SUTR"/>
    <property type="match status" value="1"/>
</dbReference>
<dbReference type="InterPro" id="IPR026281">
    <property type="entry name" value="HTH_RamB"/>
</dbReference>
<evidence type="ECO:0000313" key="7">
    <source>
        <dbReference type="Proteomes" id="UP000249725"/>
    </source>
</evidence>
<dbReference type="Pfam" id="PF13560">
    <property type="entry name" value="HTH_31"/>
    <property type="match status" value="1"/>
</dbReference>
<dbReference type="InterPro" id="IPR010982">
    <property type="entry name" value="Lambda_DNA-bd_dom_sf"/>
</dbReference>
<keyword evidence="7" id="KW-1185">Reference proteome</keyword>
<dbReference type="Pfam" id="PF06114">
    <property type="entry name" value="Peptidase_M78"/>
    <property type="match status" value="1"/>
</dbReference>
<dbReference type="GO" id="GO:0003677">
    <property type="term" value="F:DNA binding"/>
    <property type="evidence" value="ECO:0007669"/>
    <property type="project" value="UniProtKB-KW"/>
</dbReference>
<dbReference type="PANTHER" id="PTHR46797">
    <property type="entry name" value="HTH-TYPE TRANSCRIPTIONAL REGULATOR"/>
    <property type="match status" value="1"/>
</dbReference>
<dbReference type="PIRSF" id="PIRSF019251">
    <property type="entry name" value="Rv0465c"/>
    <property type="match status" value="1"/>
</dbReference>
<dbReference type="Proteomes" id="UP000249725">
    <property type="component" value="Unassembled WGS sequence"/>
</dbReference>
<keyword evidence="4" id="KW-0804">Transcription</keyword>
<evidence type="ECO:0000313" key="6">
    <source>
        <dbReference type="EMBL" id="RAK57575.1"/>
    </source>
</evidence>
<name>A0A328ATH4_9CAUL</name>
<evidence type="ECO:0000259" key="5">
    <source>
        <dbReference type="PROSITE" id="PS50943"/>
    </source>
</evidence>
<dbReference type="SMART" id="SM00530">
    <property type="entry name" value="HTH_XRE"/>
    <property type="match status" value="1"/>
</dbReference>
<sequence length="479" mass="53279">MASLTADRKLFLGARLKRLRRDLGLTQTRMAEDLGVSPSYLNLLERNQRPVTAQVLLRLAEAYDVDLKTLSTDAESAGATDLGEVFSDQLFRDLGIARHEISELADLAPGVSEAVVRLYRAYLDQRRLTDLGAIGRPEEGALVQPVVTPSDWVRDFIQGHKNHFSELEEAAERLSAELEAEPHEFAVAGRARLAQRWGVQVKVVPVEVLPESVRRFDHHRKRLFLSELLTAEGRAFSVAYQLALTEHRDLLELLTDRAGTPDRPTRNLLKVSLANYLAAALLMPYGAFQEAAERTAYDVELIRTRFGVSFEQACHRLTTLNRPGARGVPFFMVRTDSAGNISKRFAGSSFPFSRFGGACPRWNIHSSFRTPGRIITQIIETPDGARYFTFSRTVARIAAPYVSEDSDLAIGMGCELKYAERLIYARGLELRDPTATGIGPACRICERPACPQRAAEPISRTLMVDDFTKAITPYPFAGG</sequence>
<organism evidence="6 7">
    <name type="scientific">Phenylobacterium deserti</name>
    <dbReference type="NCBI Taxonomy" id="1914756"/>
    <lineage>
        <taxon>Bacteria</taxon>
        <taxon>Pseudomonadati</taxon>
        <taxon>Pseudomonadota</taxon>
        <taxon>Alphaproteobacteria</taxon>
        <taxon>Caulobacterales</taxon>
        <taxon>Caulobacteraceae</taxon>
        <taxon>Phenylobacterium</taxon>
    </lineage>
</organism>
<evidence type="ECO:0000256" key="4">
    <source>
        <dbReference type="ARBA" id="ARBA00023163"/>
    </source>
</evidence>
<dbReference type="CDD" id="cd00093">
    <property type="entry name" value="HTH_XRE"/>
    <property type="match status" value="1"/>
</dbReference>
<dbReference type="Gene3D" id="1.10.260.40">
    <property type="entry name" value="lambda repressor-like DNA-binding domains"/>
    <property type="match status" value="1"/>
</dbReference>
<keyword evidence="3" id="KW-0238">DNA-binding</keyword>
<dbReference type="InterPro" id="IPR018653">
    <property type="entry name" value="ScfR_C"/>
</dbReference>
<keyword evidence="2" id="KW-0805">Transcription regulation</keyword>
<dbReference type="EMBL" id="QFYR01000001">
    <property type="protein sequence ID" value="RAK57575.1"/>
    <property type="molecule type" value="Genomic_DNA"/>
</dbReference>
<accession>A0A328ATH4</accession>
<feature type="domain" description="HTH cro/C1-type" evidence="5">
    <location>
        <begin position="16"/>
        <end position="70"/>
    </location>
</feature>
<proteinExistence type="inferred from homology"/>
<evidence type="ECO:0000256" key="1">
    <source>
        <dbReference type="ARBA" id="ARBA00007227"/>
    </source>
</evidence>
<dbReference type="Pfam" id="PF09856">
    <property type="entry name" value="ScfRs"/>
    <property type="match status" value="1"/>
</dbReference>
<dbReference type="PROSITE" id="PS50943">
    <property type="entry name" value="HTH_CROC1"/>
    <property type="match status" value="1"/>
</dbReference>
<comment type="caution">
    <text evidence="6">The sequence shown here is derived from an EMBL/GenBank/DDBJ whole genome shotgun (WGS) entry which is preliminary data.</text>
</comment>
<dbReference type="SUPFAM" id="SSF47413">
    <property type="entry name" value="lambda repressor-like DNA-binding domains"/>
    <property type="match status" value="1"/>
</dbReference>
<dbReference type="GO" id="GO:0005829">
    <property type="term" value="C:cytosol"/>
    <property type="evidence" value="ECO:0007669"/>
    <property type="project" value="TreeGrafter"/>
</dbReference>
<comment type="similarity">
    <text evidence="1">Belongs to the short-chain fatty acyl-CoA assimilation regulator (ScfR) family.</text>
</comment>
<dbReference type="OrthoDB" id="1123084at2"/>
<dbReference type="GO" id="GO:0003700">
    <property type="term" value="F:DNA-binding transcription factor activity"/>
    <property type="evidence" value="ECO:0007669"/>
    <property type="project" value="TreeGrafter"/>
</dbReference>
<protein>
    <submittedName>
        <fullName evidence="6">XRE family transcriptional regulator</fullName>
    </submittedName>
</protein>
<reference evidence="7" key="1">
    <citation type="submission" date="2018-05" db="EMBL/GenBank/DDBJ databases">
        <authorList>
            <person name="Li X."/>
        </authorList>
    </citation>
    <scope>NUCLEOTIDE SEQUENCE [LARGE SCALE GENOMIC DNA]</scope>
    <source>
        <strain evidence="7">YIM 73061</strain>
    </source>
</reference>
<evidence type="ECO:0000256" key="2">
    <source>
        <dbReference type="ARBA" id="ARBA00023015"/>
    </source>
</evidence>
<evidence type="ECO:0000256" key="3">
    <source>
        <dbReference type="ARBA" id="ARBA00023125"/>
    </source>
</evidence>
<dbReference type="RefSeq" id="WP_111514026.1">
    <property type="nucleotide sequence ID" value="NZ_QFYR01000001.1"/>
</dbReference>
<dbReference type="InterPro" id="IPR010359">
    <property type="entry name" value="IrrE_HExxH"/>
</dbReference>
<dbReference type="InterPro" id="IPR050807">
    <property type="entry name" value="TransReg_Diox_bact_type"/>
</dbReference>
<dbReference type="InterPro" id="IPR001387">
    <property type="entry name" value="Cro/C1-type_HTH"/>
</dbReference>
<gene>
    <name evidence="6" type="ORF">DJ018_06500</name>
</gene>
<dbReference type="AlphaFoldDB" id="A0A328ATH4"/>